<dbReference type="EMBL" id="JABAFN010000008">
    <property type="protein sequence ID" value="NME21807.1"/>
    <property type="molecule type" value="Genomic_DNA"/>
</dbReference>
<name>A0AAW9ZF65_LIMRT</name>
<evidence type="ECO:0000313" key="1">
    <source>
        <dbReference type="EMBL" id="NME21807.1"/>
    </source>
</evidence>
<reference evidence="1 2" key="1">
    <citation type="submission" date="2020-04" db="EMBL/GenBank/DDBJ databases">
        <authorList>
            <person name="Hitch T.C.A."/>
            <person name="Wylensek D."/>
            <person name="Clavel T."/>
        </authorList>
    </citation>
    <scope>NUCLEOTIDE SEQUENCE [LARGE SCALE GENOMIC DNA]</scope>
    <source>
        <strain evidence="1 2">WCA-386-APC-4I</strain>
    </source>
</reference>
<sequence length="100" mass="11791">MTTAEQIDYFNNQCSQIVKLANNIFNLNLNYEPIELDEPATFNSWYSAYEREATEQMRDKFYELFSKLSNSHITRPAAPFATVQYIFNTIDNTLTKLQKY</sequence>
<protein>
    <submittedName>
        <fullName evidence="1">Uncharacterized protein</fullName>
    </submittedName>
</protein>
<dbReference type="Proteomes" id="UP000587270">
    <property type="component" value="Unassembled WGS sequence"/>
</dbReference>
<proteinExistence type="predicted"/>
<gene>
    <name evidence="1" type="ORF">HF865_03655</name>
</gene>
<accession>A0AAW9ZF65</accession>
<dbReference type="AlphaFoldDB" id="A0AAW9ZF65"/>
<evidence type="ECO:0000313" key="2">
    <source>
        <dbReference type="Proteomes" id="UP000587270"/>
    </source>
</evidence>
<comment type="caution">
    <text evidence="1">The sequence shown here is derived from an EMBL/GenBank/DDBJ whole genome shotgun (WGS) entry which is preliminary data.</text>
</comment>
<organism evidence="1 2">
    <name type="scientific">Limosilactobacillus reuteri</name>
    <name type="common">Lactobacillus reuteri</name>
    <dbReference type="NCBI Taxonomy" id="1598"/>
    <lineage>
        <taxon>Bacteria</taxon>
        <taxon>Bacillati</taxon>
        <taxon>Bacillota</taxon>
        <taxon>Bacilli</taxon>
        <taxon>Lactobacillales</taxon>
        <taxon>Lactobacillaceae</taxon>
        <taxon>Limosilactobacillus</taxon>
    </lineage>
</organism>
<dbReference type="RefSeq" id="WP_170090663.1">
    <property type="nucleotide sequence ID" value="NZ_JABAFN010000008.1"/>
</dbReference>